<dbReference type="EMBL" id="GBRH01248555">
    <property type="protein sequence ID" value="JAD49340.1"/>
    <property type="molecule type" value="Transcribed_RNA"/>
</dbReference>
<reference evidence="1" key="2">
    <citation type="journal article" date="2015" name="Data Brief">
        <title>Shoot transcriptome of the giant reed, Arundo donax.</title>
        <authorList>
            <person name="Barrero R.A."/>
            <person name="Guerrero F.D."/>
            <person name="Moolhuijzen P."/>
            <person name="Goolsby J.A."/>
            <person name="Tidwell J."/>
            <person name="Bellgard S.E."/>
            <person name="Bellgard M.I."/>
        </authorList>
    </citation>
    <scope>NUCLEOTIDE SEQUENCE</scope>
    <source>
        <tissue evidence="1">Shoot tissue taken approximately 20 cm above the soil surface</tissue>
    </source>
</reference>
<name>A0A0A9SU81_ARUDO</name>
<reference evidence="1" key="1">
    <citation type="submission" date="2014-09" db="EMBL/GenBank/DDBJ databases">
        <authorList>
            <person name="Magalhaes I.L.F."/>
            <person name="Oliveira U."/>
            <person name="Santos F.R."/>
            <person name="Vidigal T.H.D.A."/>
            <person name="Brescovit A.D."/>
            <person name="Santos A.J."/>
        </authorList>
    </citation>
    <scope>NUCLEOTIDE SEQUENCE</scope>
    <source>
        <tissue evidence="1">Shoot tissue taken approximately 20 cm above the soil surface</tissue>
    </source>
</reference>
<proteinExistence type="predicted"/>
<organism evidence="1">
    <name type="scientific">Arundo donax</name>
    <name type="common">Giant reed</name>
    <name type="synonym">Donax arundinaceus</name>
    <dbReference type="NCBI Taxonomy" id="35708"/>
    <lineage>
        <taxon>Eukaryota</taxon>
        <taxon>Viridiplantae</taxon>
        <taxon>Streptophyta</taxon>
        <taxon>Embryophyta</taxon>
        <taxon>Tracheophyta</taxon>
        <taxon>Spermatophyta</taxon>
        <taxon>Magnoliopsida</taxon>
        <taxon>Liliopsida</taxon>
        <taxon>Poales</taxon>
        <taxon>Poaceae</taxon>
        <taxon>PACMAD clade</taxon>
        <taxon>Arundinoideae</taxon>
        <taxon>Arundineae</taxon>
        <taxon>Arundo</taxon>
    </lineage>
</organism>
<evidence type="ECO:0000313" key="1">
    <source>
        <dbReference type="EMBL" id="JAD49340.1"/>
    </source>
</evidence>
<accession>A0A0A9SU81</accession>
<dbReference type="AlphaFoldDB" id="A0A0A9SU81"/>
<sequence length="32" mass="3922">MHIFRVSLGHVICFMWVMINAYILFIIWIKLI</sequence>
<protein>
    <submittedName>
        <fullName evidence="1">Uncharacterized protein</fullName>
    </submittedName>
</protein>